<comment type="function">
    <text evidence="1">Responsible for the formation of the pyrimidine heterocycle in the thiamine biosynthesis pathway. Catalyzes the formation of hydroxymethylpyrimidine phosphate (HMP-P) from histidine and pyridoxal phosphate (PLP). The protein uses PLP and the active site histidine to form HMP-P, generating an inactive enzyme. The enzyme can only undergo a single turnover, which suggests it is a suicide enzyme.</text>
</comment>
<name>A0ABU4HUM7_9ACTN</name>
<evidence type="ECO:0000256" key="2">
    <source>
        <dbReference type="ARBA" id="ARBA00004948"/>
    </source>
</evidence>
<dbReference type="SUPFAM" id="SSF53850">
    <property type="entry name" value="Periplasmic binding protein-like II"/>
    <property type="match status" value="1"/>
</dbReference>
<evidence type="ECO:0000256" key="4">
    <source>
        <dbReference type="ARBA" id="ARBA00011738"/>
    </source>
</evidence>
<dbReference type="PROSITE" id="PS51257">
    <property type="entry name" value="PROKAR_LIPOPROTEIN"/>
    <property type="match status" value="1"/>
</dbReference>
<organism evidence="14 15">
    <name type="scientific">Conexibacter stalactiti</name>
    <dbReference type="NCBI Taxonomy" id="1940611"/>
    <lineage>
        <taxon>Bacteria</taxon>
        <taxon>Bacillati</taxon>
        <taxon>Actinomycetota</taxon>
        <taxon>Thermoleophilia</taxon>
        <taxon>Solirubrobacterales</taxon>
        <taxon>Conexibacteraceae</taxon>
        <taxon>Conexibacter</taxon>
    </lineage>
</organism>
<proteinExistence type="inferred from homology"/>
<comment type="catalytic activity">
    <reaction evidence="11">
        <text>N(6)-(pyridoxal phosphate)-L-lysyl-[4-amino-5-hydroxymethyl-2-methylpyrimidine phosphate synthase] + L-histidyl-[4-amino-5-hydroxymethyl-2-methylpyrimidine phosphate synthase] + 2 Fe(3+) + 4 H2O = L-lysyl-[4-amino-5-hydroxymethyl-2-methylpyrimidine phosphate synthase] + (2S)-2-amino-5-hydroxy-4-oxopentanoyl-[4-amino-5-hydroxymethyl-2-methylpyrimidine phosphate synthase] + 4-amino-2-methyl-5-(phosphooxymethyl)pyrimidine + 3-oxopropanoate + 2 Fe(2+) + 2 H(+)</text>
        <dbReference type="Rhea" id="RHEA:65756"/>
        <dbReference type="Rhea" id="RHEA-COMP:16892"/>
        <dbReference type="Rhea" id="RHEA-COMP:16893"/>
        <dbReference type="Rhea" id="RHEA-COMP:16894"/>
        <dbReference type="Rhea" id="RHEA-COMP:16895"/>
        <dbReference type="ChEBI" id="CHEBI:15377"/>
        <dbReference type="ChEBI" id="CHEBI:15378"/>
        <dbReference type="ChEBI" id="CHEBI:29033"/>
        <dbReference type="ChEBI" id="CHEBI:29034"/>
        <dbReference type="ChEBI" id="CHEBI:29969"/>
        <dbReference type="ChEBI" id="CHEBI:29979"/>
        <dbReference type="ChEBI" id="CHEBI:33190"/>
        <dbReference type="ChEBI" id="CHEBI:58354"/>
        <dbReference type="ChEBI" id="CHEBI:143915"/>
        <dbReference type="ChEBI" id="CHEBI:157692"/>
    </reaction>
    <physiologicalReaction direction="left-to-right" evidence="11">
        <dbReference type="Rhea" id="RHEA:65757"/>
    </physiologicalReaction>
</comment>
<dbReference type="Proteomes" id="UP001284601">
    <property type="component" value="Unassembled WGS sequence"/>
</dbReference>
<dbReference type="PANTHER" id="PTHR31528">
    <property type="entry name" value="4-AMINO-5-HYDROXYMETHYL-2-METHYLPYRIMIDINE PHOSPHATE SYNTHASE THI11-RELATED"/>
    <property type="match status" value="1"/>
</dbReference>
<dbReference type="InterPro" id="IPR027939">
    <property type="entry name" value="NMT1/THI5"/>
</dbReference>
<dbReference type="EMBL" id="JAWSTH010000068">
    <property type="protein sequence ID" value="MDW5596889.1"/>
    <property type="molecule type" value="Genomic_DNA"/>
</dbReference>
<evidence type="ECO:0000256" key="1">
    <source>
        <dbReference type="ARBA" id="ARBA00003469"/>
    </source>
</evidence>
<keyword evidence="15" id="KW-1185">Reference proteome</keyword>
<keyword evidence="5" id="KW-0808">Transferase</keyword>
<comment type="similarity">
    <text evidence="3">Belongs to the NMT1/THI5 family.</text>
</comment>
<evidence type="ECO:0000259" key="13">
    <source>
        <dbReference type="Pfam" id="PF09084"/>
    </source>
</evidence>
<evidence type="ECO:0000256" key="7">
    <source>
        <dbReference type="ARBA" id="ARBA00022898"/>
    </source>
</evidence>
<feature type="domain" description="SsuA/THI5-like" evidence="13">
    <location>
        <begin position="64"/>
        <end position="278"/>
    </location>
</feature>
<evidence type="ECO:0000256" key="5">
    <source>
        <dbReference type="ARBA" id="ARBA00022679"/>
    </source>
</evidence>
<dbReference type="Pfam" id="PF09084">
    <property type="entry name" value="NMT1"/>
    <property type="match status" value="1"/>
</dbReference>
<evidence type="ECO:0000256" key="10">
    <source>
        <dbReference type="ARBA" id="ARBA00033171"/>
    </source>
</evidence>
<keyword evidence="8" id="KW-0784">Thiamine biosynthesis</keyword>
<dbReference type="InterPro" id="IPR015168">
    <property type="entry name" value="SsuA/THI5"/>
</dbReference>
<comment type="caution">
    <text evidence="14">The sequence shown here is derived from an EMBL/GenBank/DDBJ whole genome shotgun (WGS) entry which is preliminary data.</text>
</comment>
<evidence type="ECO:0000256" key="8">
    <source>
        <dbReference type="ARBA" id="ARBA00022977"/>
    </source>
</evidence>
<keyword evidence="6" id="KW-0479">Metal-binding</keyword>
<evidence type="ECO:0000313" key="14">
    <source>
        <dbReference type="EMBL" id="MDW5596889.1"/>
    </source>
</evidence>
<dbReference type="PANTHER" id="PTHR31528:SF1">
    <property type="entry name" value="4-AMINO-5-HYDROXYMETHYL-2-METHYLPYRIMIDINE PHOSPHATE SYNTHASE THI11-RELATED"/>
    <property type="match status" value="1"/>
</dbReference>
<reference evidence="14 15" key="2">
    <citation type="submission" date="2023-10" db="EMBL/GenBank/DDBJ databases">
        <authorList>
            <person name="Han X.F."/>
        </authorList>
    </citation>
    <scope>NUCLEOTIDE SEQUENCE [LARGE SCALE GENOMIC DNA]</scope>
    <source>
        <strain evidence="14 15">KCTC 39840</strain>
    </source>
</reference>
<dbReference type="Gene3D" id="3.40.190.10">
    <property type="entry name" value="Periplasmic binding protein-like II"/>
    <property type="match status" value="2"/>
</dbReference>
<evidence type="ECO:0000256" key="11">
    <source>
        <dbReference type="ARBA" id="ARBA00048179"/>
    </source>
</evidence>
<feature type="compositionally biased region" description="Low complexity" evidence="12">
    <location>
        <begin position="28"/>
        <end position="45"/>
    </location>
</feature>
<evidence type="ECO:0000313" key="15">
    <source>
        <dbReference type="Proteomes" id="UP001284601"/>
    </source>
</evidence>
<protein>
    <recommendedName>
        <fullName evidence="10">Thiamine pyrimidine synthase</fullName>
    </recommendedName>
</protein>
<dbReference type="RefSeq" id="WP_318599326.1">
    <property type="nucleotide sequence ID" value="NZ_JAWSTH010000068.1"/>
</dbReference>
<accession>A0ABU4HUM7</accession>
<evidence type="ECO:0000256" key="3">
    <source>
        <dbReference type="ARBA" id="ARBA00009406"/>
    </source>
</evidence>
<evidence type="ECO:0000256" key="12">
    <source>
        <dbReference type="SAM" id="MobiDB-lite"/>
    </source>
</evidence>
<sequence>MRWLVAPFAIAALAVAGCGSSDDDSGDESASTGSSTTASTTAETASAPVCRGDDIRFQLSFFPNAQHTGFLVADSRGFYRDAGVNVKTIPGGPTVNPSLQLAQGNVDMAMMDFTEAINAAANGAEITWVGQTYQSDPLRYVSINRDFPLAGPEALRGAVVGTQQVGELEPELRGMLTDAGLSIDDVRIESIDPSIETLLNRRIDVLPLQTFFHISQLQEAGYRIPGDIDVLDPNELGVGVAANGVAVNNAFYAEHRDAVACFLAGALRGWETAIEDPRGVQRDVEGAQEAGLASPEATAINIEQTIDLVTRRADGGTSEPLELDMTYLDESQRRLLEARVIEESVDLGELIDPEPLARAKAAAGS</sequence>
<evidence type="ECO:0000256" key="6">
    <source>
        <dbReference type="ARBA" id="ARBA00022723"/>
    </source>
</evidence>
<comment type="pathway">
    <text evidence="2">Cofactor biosynthesis; thiamine diphosphate biosynthesis.</text>
</comment>
<comment type="subunit">
    <text evidence="4">Homodimer.</text>
</comment>
<gene>
    <name evidence="14" type="ORF">R7226_21255</name>
</gene>
<evidence type="ECO:0000256" key="9">
    <source>
        <dbReference type="ARBA" id="ARBA00023004"/>
    </source>
</evidence>
<feature type="region of interest" description="Disordered" evidence="12">
    <location>
        <begin position="21"/>
        <end position="45"/>
    </location>
</feature>
<reference evidence="15" key="1">
    <citation type="submission" date="2023-07" db="EMBL/GenBank/DDBJ databases">
        <title>Conexibacter stalactiti sp. nov., isolated from stalactites in a lava cave and emended description of the genus Conexibacter.</title>
        <authorList>
            <person name="Lee S.D."/>
        </authorList>
    </citation>
    <scope>NUCLEOTIDE SEQUENCE [LARGE SCALE GENOMIC DNA]</scope>
    <source>
        <strain evidence="15">KCTC 39840</strain>
    </source>
</reference>
<keyword evidence="9" id="KW-0408">Iron</keyword>
<keyword evidence="7" id="KW-0663">Pyridoxal phosphate</keyword>